<dbReference type="Gene3D" id="3.10.20.90">
    <property type="entry name" value="Phosphatidylinositol 3-kinase Catalytic Subunit, Chain A, domain 1"/>
    <property type="match status" value="1"/>
</dbReference>
<proteinExistence type="predicted"/>
<keyword evidence="3" id="KW-0805">Transcription regulation</keyword>
<comment type="subcellular location">
    <subcellularLocation>
        <location evidence="1">Nucleus</location>
    </subcellularLocation>
</comment>
<evidence type="ECO:0000256" key="1">
    <source>
        <dbReference type="ARBA" id="ARBA00004123"/>
    </source>
</evidence>
<keyword evidence="5" id="KW-0539">Nucleus</keyword>
<gene>
    <name evidence="7" type="primary">PCGF6</name>
</gene>
<keyword evidence="4" id="KW-0804">Transcription</keyword>
<dbReference type="CDD" id="cd17085">
    <property type="entry name" value="RAWUL_PCGF6"/>
    <property type="match status" value="1"/>
</dbReference>
<reference evidence="7" key="3">
    <citation type="submission" date="2025-09" db="UniProtKB">
        <authorList>
            <consortium name="Ensembl"/>
        </authorList>
    </citation>
    <scope>IDENTIFICATION</scope>
</reference>
<evidence type="ECO:0000256" key="4">
    <source>
        <dbReference type="ARBA" id="ARBA00023163"/>
    </source>
</evidence>
<dbReference type="Pfam" id="PF16207">
    <property type="entry name" value="RAWUL"/>
    <property type="match status" value="1"/>
</dbReference>
<dbReference type="FunFam" id="3.10.20.90:FF:000193">
    <property type="entry name" value="Polycomb group RING finger protein 6"/>
    <property type="match status" value="1"/>
</dbReference>
<dbReference type="InterPro" id="IPR046979">
    <property type="entry name" value="PCGF6_RAWUL"/>
</dbReference>
<reference evidence="7 8" key="1">
    <citation type="submission" date="2013-03" db="EMBL/GenBank/DDBJ databases">
        <authorList>
            <person name="Warren W."/>
            <person name="Wilson R.K."/>
        </authorList>
    </citation>
    <scope>NUCLEOTIDE SEQUENCE</scope>
</reference>
<dbReference type="GO" id="GO:0032991">
    <property type="term" value="C:protein-containing complex"/>
    <property type="evidence" value="ECO:0007669"/>
    <property type="project" value="UniProtKB-ARBA"/>
</dbReference>
<evidence type="ECO:0000256" key="3">
    <source>
        <dbReference type="ARBA" id="ARBA00023015"/>
    </source>
</evidence>
<dbReference type="Bgee" id="ENSMFAG00000001835">
    <property type="expression patterns" value="Expressed in skeletal muscle tissue and 13 other cell types or tissues"/>
</dbReference>
<dbReference type="SUPFAM" id="SSF54236">
    <property type="entry name" value="Ubiquitin-like"/>
    <property type="match status" value="1"/>
</dbReference>
<dbReference type="Ensembl" id="ENSMFAT00000101763.1">
    <property type="protein sequence ID" value="ENSMFAP00000049933.1"/>
    <property type="gene ID" value="ENSMFAG00000001835.2"/>
</dbReference>
<dbReference type="InterPro" id="IPR032443">
    <property type="entry name" value="RAWUL"/>
</dbReference>
<dbReference type="InterPro" id="IPR029071">
    <property type="entry name" value="Ubiquitin-like_domsf"/>
</dbReference>
<evidence type="ECO:0000256" key="2">
    <source>
        <dbReference type="ARBA" id="ARBA00022491"/>
    </source>
</evidence>
<name>A0A7N9CCN6_MACFA</name>
<evidence type="ECO:0000259" key="6">
    <source>
        <dbReference type="Pfam" id="PF16207"/>
    </source>
</evidence>
<dbReference type="GeneTree" id="ENSGT00940000158034"/>
<sequence>MFAFHCGVVPRLASHCTGFDRLADVIKDREIESVPQPVPSSKGRSKKVLESVFRIPPELDMSLLLEFIGANEGTGHFKPLEKKFVRVSGEATIGHVEKFLRRKMGLDPACQVDIICGDHLLEQYQTLREIRRAIGDAAMQDGLLVLHYGLVVSPLKIT</sequence>
<evidence type="ECO:0000256" key="5">
    <source>
        <dbReference type="ARBA" id="ARBA00023242"/>
    </source>
</evidence>
<dbReference type="InterPro" id="IPR051507">
    <property type="entry name" value="PcG_RING_finger"/>
</dbReference>
<protein>
    <submittedName>
        <fullName evidence="7">Polycomb group ring finger 6</fullName>
    </submittedName>
</protein>
<organism evidence="7 8">
    <name type="scientific">Macaca fascicularis</name>
    <name type="common">Crab-eating macaque</name>
    <name type="synonym">Cynomolgus monkey</name>
    <dbReference type="NCBI Taxonomy" id="9541"/>
    <lineage>
        <taxon>Eukaryota</taxon>
        <taxon>Metazoa</taxon>
        <taxon>Chordata</taxon>
        <taxon>Craniata</taxon>
        <taxon>Vertebrata</taxon>
        <taxon>Euteleostomi</taxon>
        <taxon>Mammalia</taxon>
        <taxon>Eutheria</taxon>
        <taxon>Euarchontoglires</taxon>
        <taxon>Primates</taxon>
        <taxon>Haplorrhini</taxon>
        <taxon>Catarrhini</taxon>
        <taxon>Cercopithecidae</taxon>
        <taxon>Cercopithecinae</taxon>
        <taxon>Macaca</taxon>
    </lineage>
</organism>
<keyword evidence="2" id="KW-0678">Repressor</keyword>
<reference evidence="7" key="2">
    <citation type="submission" date="2025-08" db="UniProtKB">
        <authorList>
            <consortium name="Ensembl"/>
        </authorList>
    </citation>
    <scope>IDENTIFICATION</scope>
</reference>
<evidence type="ECO:0000313" key="8">
    <source>
        <dbReference type="Proteomes" id="UP000233100"/>
    </source>
</evidence>
<dbReference type="PANTHER" id="PTHR45893">
    <property type="entry name" value="POLYCOMB GROUP RING FINGER PROTEIN"/>
    <property type="match status" value="1"/>
</dbReference>
<dbReference type="AlphaFoldDB" id="A0A7N9CCN6"/>
<accession>A0A7N9CCN6</accession>
<dbReference type="Proteomes" id="UP000233100">
    <property type="component" value="Chromosome 9"/>
</dbReference>
<keyword evidence="8" id="KW-1185">Reference proteome</keyword>
<feature type="domain" description="RAWUL" evidence="6">
    <location>
        <begin position="83"/>
        <end position="130"/>
    </location>
</feature>
<evidence type="ECO:0000313" key="7">
    <source>
        <dbReference type="Ensembl" id="ENSMFAP00000049933.1"/>
    </source>
</evidence>
<dbReference type="GO" id="GO:0005634">
    <property type="term" value="C:nucleus"/>
    <property type="evidence" value="ECO:0007669"/>
    <property type="project" value="UniProtKB-SubCell"/>
</dbReference>